<dbReference type="EMBL" id="CP016282">
    <property type="protein sequence ID" value="ANP74520.1"/>
    <property type="molecule type" value="Genomic_DNA"/>
</dbReference>
<sequence length="65" mass="7501">MARVTINLDTKDGDFSINLDWPEVMRWGEDNDVPRLDRLVDEAVTRLKRAYTPERPVGAESEQGR</sequence>
<dbReference type="Proteomes" id="UP000092582">
    <property type="component" value="Chromosome 1"/>
</dbReference>
<protein>
    <submittedName>
        <fullName evidence="1">Uncharacterized protein</fullName>
    </submittedName>
</protein>
<accession>A0A1B1BPC2</accession>
<reference evidence="1 2" key="1">
    <citation type="submission" date="2016-06" db="EMBL/GenBank/DDBJ databases">
        <title>Genome sequencing of Cryobacterium arcticum PAMC 27867.</title>
        <authorList>
            <person name="Lee J."/>
            <person name="Kim O.-S."/>
        </authorList>
    </citation>
    <scope>NUCLEOTIDE SEQUENCE [LARGE SCALE GENOMIC DNA]</scope>
    <source>
        <strain evidence="1 2">PAMC 27867</strain>
    </source>
</reference>
<keyword evidence="2" id="KW-1185">Reference proteome</keyword>
<name>A0A1B1BPC2_9MICO</name>
<dbReference type="AlphaFoldDB" id="A0A1B1BPC2"/>
<evidence type="ECO:0000313" key="2">
    <source>
        <dbReference type="Proteomes" id="UP000092582"/>
    </source>
</evidence>
<proteinExistence type="predicted"/>
<organism evidence="1 2">
    <name type="scientific">Cryobacterium arcticum</name>
    <dbReference type="NCBI Taxonomy" id="670052"/>
    <lineage>
        <taxon>Bacteria</taxon>
        <taxon>Bacillati</taxon>
        <taxon>Actinomycetota</taxon>
        <taxon>Actinomycetes</taxon>
        <taxon>Micrococcales</taxon>
        <taxon>Microbacteriaceae</taxon>
        <taxon>Cryobacterium</taxon>
    </lineage>
</organism>
<dbReference type="STRING" id="670052.PA27867_3601"/>
<dbReference type="RefSeq" id="WP_066598443.1">
    <property type="nucleotide sequence ID" value="NZ_CP016282.1"/>
</dbReference>
<gene>
    <name evidence="1" type="ORF">PA27867_3601</name>
</gene>
<dbReference type="KEGG" id="cart:PA27867_3601"/>
<evidence type="ECO:0000313" key="1">
    <source>
        <dbReference type="EMBL" id="ANP74520.1"/>
    </source>
</evidence>